<comment type="function">
    <text evidence="10">Regulates also the sphingolipid metabolism.</text>
</comment>
<evidence type="ECO:0000256" key="4">
    <source>
        <dbReference type="ARBA" id="ARBA00022692"/>
    </source>
</evidence>
<accession>A0A8J5GKX4</accession>
<dbReference type="GO" id="GO:0005794">
    <property type="term" value="C:Golgi apparatus"/>
    <property type="evidence" value="ECO:0007669"/>
    <property type="project" value="TreeGrafter"/>
</dbReference>
<comment type="similarity">
    <text evidence="2 10">Belongs to the ARV1 family.</text>
</comment>
<dbReference type="GO" id="GO:0032541">
    <property type="term" value="C:cortical endoplasmic reticulum"/>
    <property type="evidence" value="ECO:0007669"/>
    <property type="project" value="TreeGrafter"/>
</dbReference>
<dbReference type="PANTHER" id="PTHR14467">
    <property type="entry name" value="ARV1"/>
    <property type="match status" value="1"/>
</dbReference>
<protein>
    <recommendedName>
        <fullName evidence="10">Protein ARV</fullName>
    </recommendedName>
</protein>
<dbReference type="GO" id="GO:0097036">
    <property type="term" value="P:regulation of plasma membrane sterol distribution"/>
    <property type="evidence" value="ECO:0007669"/>
    <property type="project" value="UniProtKB-UniRule"/>
</dbReference>
<dbReference type="GO" id="GO:0016125">
    <property type="term" value="P:sterol metabolic process"/>
    <property type="evidence" value="ECO:0007669"/>
    <property type="project" value="UniProtKB-UniRule"/>
</dbReference>
<dbReference type="GO" id="GO:0006665">
    <property type="term" value="P:sphingolipid metabolic process"/>
    <property type="evidence" value="ECO:0007669"/>
    <property type="project" value="UniProtKB-UniRule"/>
</dbReference>
<keyword evidence="8 10" id="KW-0443">Lipid metabolism</keyword>
<reference evidence="11 12" key="1">
    <citation type="submission" date="2020-08" db="EMBL/GenBank/DDBJ databases">
        <title>Plant Genome Project.</title>
        <authorList>
            <person name="Zhang R.-G."/>
        </authorList>
    </citation>
    <scope>NUCLEOTIDE SEQUENCE [LARGE SCALE GENOMIC DNA]</scope>
    <source>
        <tissue evidence="11">Rhizome</tissue>
    </source>
</reference>
<keyword evidence="4" id="KW-0812">Transmembrane</keyword>
<evidence type="ECO:0000256" key="9">
    <source>
        <dbReference type="ARBA" id="ARBA00023136"/>
    </source>
</evidence>
<evidence type="ECO:0000256" key="3">
    <source>
        <dbReference type="ARBA" id="ARBA00022448"/>
    </source>
</evidence>
<sequence length="217" mass="24533">MSTVSDKSSEGSEHHRLLCCVNSTREIPSLYIQYSSGNIHLMKCEYCRAIADPYIKCEFMIILIDLILYKRITYLHLLFNILNLCGDDKVIIECYIGKFATDKSFWQFLSPLQVVFDRNVEVWEFTSSVLYIIDLLVLSSNALALGGFLLIQATFSHFSPLPEPLLCLSPLAVEIPASPPFLSSDLRAEVDRRALVFLLAASHSVERLPSTLGRQPR</sequence>
<dbReference type="EMBL" id="JACMSC010000010">
    <property type="protein sequence ID" value="KAG6503413.1"/>
    <property type="molecule type" value="Genomic_DNA"/>
</dbReference>
<evidence type="ECO:0000256" key="2">
    <source>
        <dbReference type="ARBA" id="ARBA00009187"/>
    </source>
</evidence>
<dbReference type="AlphaFoldDB" id="A0A8J5GKX4"/>
<evidence type="ECO:0000256" key="8">
    <source>
        <dbReference type="ARBA" id="ARBA00023098"/>
    </source>
</evidence>
<keyword evidence="3 10" id="KW-0813">Transport</keyword>
<evidence type="ECO:0000256" key="5">
    <source>
        <dbReference type="ARBA" id="ARBA00022824"/>
    </source>
</evidence>
<evidence type="ECO:0000313" key="11">
    <source>
        <dbReference type="EMBL" id="KAG6503413.1"/>
    </source>
</evidence>
<dbReference type="PANTHER" id="PTHR14467:SF0">
    <property type="entry name" value="PROTEIN ARV1"/>
    <property type="match status" value="1"/>
</dbReference>
<keyword evidence="7 10" id="KW-0445">Lipid transport</keyword>
<keyword evidence="5 10" id="KW-0256">Endoplasmic reticulum</keyword>
<evidence type="ECO:0000256" key="1">
    <source>
        <dbReference type="ARBA" id="ARBA00004477"/>
    </source>
</evidence>
<comment type="caution">
    <text evidence="11">The sequence shown here is derived from an EMBL/GenBank/DDBJ whole genome shotgun (WGS) entry which is preliminary data.</text>
</comment>
<keyword evidence="9" id="KW-0472">Membrane</keyword>
<comment type="function">
    <text evidence="10">Mediator of sterol homeostasis involved in sterol uptake, trafficking and distribution into membranes.</text>
</comment>
<keyword evidence="6" id="KW-1133">Transmembrane helix</keyword>
<evidence type="ECO:0000313" key="12">
    <source>
        <dbReference type="Proteomes" id="UP000734854"/>
    </source>
</evidence>
<evidence type="ECO:0000256" key="10">
    <source>
        <dbReference type="RuleBase" id="RU368065"/>
    </source>
</evidence>
<proteinExistence type="inferred from homology"/>
<organism evidence="11 12">
    <name type="scientific">Zingiber officinale</name>
    <name type="common">Ginger</name>
    <name type="synonym">Amomum zingiber</name>
    <dbReference type="NCBI Taxonomy" id="94328"/>
    <lineage>
        <taxon>Eukaryota</taxon>
        <taxon>Viridiplantae</taxon>
        <taxon>Streptophyta</taxon>
        <taxon>Embryophyta</taxon>
        <taxon>Tracheophyta</taxon>
        <taxon>Spermatophyta</taxon>
        <taxon>Magnoliopsida</taxon>
        <taxon>Liliopsida</taxon>
        <taxon>Zingiberales</taxon>
        <taxon>Zingiberaceae</taxon>
        <taxon>Zingiber</taxon>
    </lineage>
</organism>
<keyword evidence="10" id="KW-0746">Sphingolipid metabolism</keyword>
<evidence type="ECO:0000256" key="7">
    <source>
        <dbReference type="ARBA" id="ARBA00023055"/>
    </source>
</evidence>
<dbReference type="InterPro" id="IPR007290">
    <property type="entry name" value="Arv1"/>
</dbReference>
<gene>
    <name evidence="11" type="ORF">ZIOFF_035726</name>
</gene>
<comment type="subcellular location">
    <subcellularLocation>
        <location evidence="1 10">Endoplasmic reticulum membrane</location>
        <topology evidence="1 10">Multi-pass membrane protein</topology>
    </subcellularLocation>
</comment>
<dbReference type="Proteomes" id="UP000734854">
    <property type="component" value="Unassembled WGS sequence"/>
</dbReference>
<dbReference type="Pfam" id="PF04161">
    <property type="entry name" value="Arv1"/>
    <property type="match status" value="1"/>
</dbReference>
<evidence type="ECO:0000256" key="6">
    <source>
        <dbReference type="ARBA" id="ARBA00022989"/>
    </source>
</evidence>
<dbReference type="GO" id="GO:0032366">
    <property type="term" value="P:intracellular sterol transport"/>
    <property type="evidence" value="ECO:0007669"/>
    <property type="project" value="UniProtKB-UniRule"/>
</dbReference>
<keyword evidence="12" id="KW-1185">Reference proteome</keyword>
<dbReference type="GO" id="GO:0005789">
    <property type="term" value="C:endoplasmic reticulum membrane"/>
    <property type="evidence" value="ECO:0007669"/>
    <property type="project" value="UniProtKB-SubCell"/>
</dbReference>
<name>A0A8J5GKX4_ZINOF</name>